<keyword evidence="4" id="KW-1185">Reference proteome</keyword>
<dbReference type="KEGG" id="nfl:COO91_07179"/>
<sequence length="358" mass="40461">MNQNLPQDLDRESLNQLSKEELVEIIIEQGKAICELQKTILELQQEVERLKVSRDLDSSTSSKPPSGDILKKSENKKASLDGESNHPKRKPGGQPGHQGKTRSGFGRVDRCEILRPEDCVYCGQKAFATVAVKVEKQSVAQLVERPIEIVEYQRHTCVCECCGNIQTASWSPDIVPGQDLGVRLQAFLGWVNNYAHMPYEKQQEMLWELGEIEIGLGTLVATNERIQKVIEPSITELRNWVQQTQPNIHVDETPWSVKGIKEWLWVVANSEFCLFTAADTRSRSELEAILGAEYTGVISSDDFSVYNGYPVFAQQKCLAHLRRHFKKLIQLPGLHNQAIGESFVNLIDEAFRSYALRV</sequence>
<dbReference type="EMBL" id="CP024785">
    <property type="protein sequence ID" value="AUB41134.1"/>
    <property type="molecule type" value="Genomic_DNA"/>
</dbReference>
<dbReference type="Proteomes" id="UP000232003">
    <property type="component" value="Chromosome"/>
</dbReference>
<dbReference type="AlphaFoldDB" id="A0A2K8T0A9"/>
<reference evidence="3 4" key="1">
    <citation type="submission" date="2017-11" db="EMBL/GenBank/DDBJ databases">
        <title>Complete genome of a free-living desiccation-tolerant cyanobacterium and its photosynthetic adaptation to extreme terrestrial habitat.</title>
        <authorList>
            <person name="Shang J."/>
        </authorList>
    </citation>
    <scope>NUCLEOTIDE SEQUENCE [LARGE SCALE GENOMIC DNA]</scope>
    <source>
        <strain evidence="3 4">CCNUN1</strain>
    </source>
</reference>
<evidence type="ECO:0000313" key="4">
    <source>
        <dbReference type="Proteomes" id="UP000232003"/>
    </source>
</evidence>
<name>A0A2K8T0A9_9NOSO</name>
<evidence type="ECO:0000313" key="3">
    <source>
        <dbReference type="EMBL" id="AUB41134.1"/>
    </source>
</evidence>
<evidence type="ECO:0000259" key="2">
    <source>
        <dbReference type="Pfam" id="PF03050"/>
    </source>
</evidence>
<dbReference type="InterPro" id="IPR004291">
    <property type="entry name" value="Transposase_IS66_central"/>
</dbReference>
<feature type="compositionally biased region" description="Basic and acidic residues" evidence="1">
    <location>
        <begin position="69"/>
        <end position="86"/>
    </location>
</feature>
<protein>
    <submittedName>
        <fullName evidence="3">Transposase</fullName>
    </submittedName>
</protein>
<gene>
    <name evidence="3" type="ORF">COO91_07179</name>
</gene>
<feature type="region of interest" description="Disordered" evidence="1">
    <location>
        <begin position="52"/>
        <end position="104"/>
    </location>
</feature>
<proteinExistence type="predicted"/>
<evidence type="ECO:0000256" key="1">
    <source>
        <dbReference type="SAM" id="MobiDB-lite"/>
    </source>
</evidence>
<organism evidence="3 4">
    <name type="scientific">Nostoc flagelliforme CCNUN1</name>
    <dbReference type="NCBI Taxonomy" id="2038116"/>
    <lineage>
        <taxon>Bacteria</taxon>
        <taxon>Bacillati</taxon>
        <taxon>Cyanobacteriota</taxon>
        <taxon>Cyanophyceae</taxon>
        <taxon>Nostocales</taxon>
        <taxon>Nostocaceae</taxon>
        <taxon>Nostoc</taxon>
    </lineage>
</organism>
<accession>A0A2K8T0A9</accession>
<dbReference type="Pfam" id="PF03050">
    <property type="entry name" value="DDE_Tnp_IS66"/>
    <property type="match status" value="1"/>
</dbReference>
<dbReference type="InterPro" id="IPR052344">
    <property type="entry name" value="Transposase-related"/>
</dbReference>
<dbReference type="NCBIfam" id="NF033517">
    <property type="entry name" value="transpos_IS66"/>
    <property type="match status" value="1"/>
</dbReference>
<feature type="domain" description="Transposase IS66 central" evidence="2">
    <location>
        <begin position="181"/>
        <end position="351"/>
    </location>
</feature>
<dbReference type="PANTHER" id="PTHR33678">
    <property type="entry name" value="BLL1576 PROTEIN"/>
    <property type="match status" value="1"/>
</dbReference>